<proteinExistence type="inferred from homology"/>
<comment type="similarity">
    <text evidence="9">Belongs to the carbohydrate kinase PfkB family. Ribokinase subfamily.</text>
</comment>
<organism evidence="11 12">
    <name type="scientific">Rhodotorula taiwanensis</name>
    <dbReference type="NCBI Taxonomy" id="741276"/>
    <lineage>
        <taxon>Eukaryota</taxon>
        <taxon>Fungi</taxon>
        <taxon>Dikarya</taxon>
        <taxon>Basidiomycota</taxon>
        <taxon>Pucciniomycotina</taxon>
        <taxon>Microbotryomycetes</taxon>
        <taxon>Sporidiobolales</taxon>
        <taxon>Sporidiobolaceae</taxon>
        <taxon>Rhodotorula</taxon>
    </lineage>
</organism>
<dbReference type="CDD" id="cd01174">
    <property type="entry name" value="ribokinase"/>
    <property type="match status" value="1"/>
</dbReference>
<dbReference type="AlphaFoldDB" id="A0A2S5BFA5"/>
<feature type="binding site" evidence="9">
    <location>
        <position position="316"/>
    </location>
    <ligand>
        <name>K(+)</name>
        <dbReference type="ChEBI" id="CHEBI:29103"/>
    </ligand>
</feature>
<feature type="binding site" evidence="9">
    <location>
        <begin position="18"/>
        <end position="20"/>
    </location>
    <ligand>
        <name>substrate</name>
    </ligand>
</feature>
<comment type="subunit">
    <text evidence="9">Homodimer.</text>
</comment>
<dbReference type="GO" id="GO:0005737">
    <property type="term" value="C:cytoplasm"/>
    <property type="evidence" value="ECO:0007669"/>
    <property type="project" value="UniProtKB-SubCell"/>
</dbReference>
<dbReference type="PANTHER" id="PTHR10584:SF166">
    <property type="entry name" value="RIBOKINASE"/>
    <property type="match status" value="1"/>
</dbReference>
<keyword evidence="2 9" id="KW-0479">Metal-binding</keyword>
<feature type="active site" description="Proton acceptor" evidence="9">
    <location>
        <position position="277"/>
    </location>
</feature>
<keyword evidence="1 9" id="KW-0808">Transferase</keyword>
<comment type="pathway">
    <text evidence="9">Carbohydrate metabolism; D-ribose degradation; D-ribose 5-phosphate from beta-D-ribopyranose: step 2/2.</text>
</comment>
<feature type="binding site" evidence="9">
    <location>
        <position position="155"/>
    </location>
    <ligand>
        <name>substrate</name>
    </ligand>
</feature>
<dbReference type="GO" id="GO:0005634">
    <property type="term" value="C:nucleus"/>
    <property type="evidence" value="ECO:0007669"/>
    <property type="project" value="UniProtKB-SubCell"/>
</dbReference>
<name>A0A2S5BFA5_9BASI</name>
<dbReference type="EC" id="2.7.1.15" evidence="9"/>
<gene>
    <name evidence="11" type="ORF">BMF94_1513</name>
</gene>
<dbReference type="PANTHER" id="PTHR10584">
    <property type="entry name" value="SUGAR KINASE"/>
    <property type="match status" value="1"/>
</dbReference>
<evidence type="ECO:0000313" key="12">
    <source>
        <dbReference type="Proteomes" id="UP000237144"/>
    </source>
</evidence>
<evidence type="ECO:0000256" key="3">
    <source>
        <dbReference type="ARBA" id="ARBA00022741"/>
    </source>
</evidence>
<protein>
    <recommendedName>
        <fullName evidence="9">Ribokinase</fullName>
        <shortName evidence="9">RK</shortName>
        <ecNumber evidence="9">2.7.1.15</ecNumber>
    </recommendedName>
</protein>
<dbReference type="InterPro" id="IPR029056">
    <property type="entry name" value="Ribokinase-like"/>
</dbReference>
<comment type="caution">
    <text evidence="9">Lacks conserved residue(s) required for the propagation of feature annotation.</text>
</comment>
<sequence>MSTASTSTPRVLVYGSVNCDEFFVVDHVNSRAQLRQRECSIVRPGETISSSSYSRRAGGKGANQAVSASKAGASVDFAGAIGADGGWLAKELEGYGVGTKQLLVDDKVATGRAIIQLSAKDADNSIVLFPGSNFSGNQGRTFDWGSYSHLLVQNEIPWAETVAALAQARTAGLATFFNPSPMPTQDQLRAFDWTHLDYLLINEGEGQDLLVAYGAEPAPGQPEETLLRLRTVLASSTTIVMTLGANGVMAGLENGDVISAPAGRVQGKVVDTTGAGDCFTGYLATLLVTPATTGEELRPLLATACQAAAMCVEKAGAMESVPLRAAVLERMQATP</sequence>
<feature type="binding site" evidence="9">
    <location>
        <position position="271"/>
    </location>
    <ligand>
        <name>K(+)</name>
        <dbReference type="ChEBI" id="CHEBI:29103"/>
    </ligand>
</feature>
<dbReference type="InterPro" id="IPR011877">
    <property type="entry name" value="Ribokinase"/>
</dbReference>
<keyword evidence="7 9" id="KW-0630">Potassium</keyword>
<dbReference type="InterPro" id="IPR011611">
    <property type="entry name" value="PfkB_dom"/>
</dbReference>
<evidence type="ECO:0000256" key="2">
    <source>
        <dbReference type="ARBA" id="ARBA00022723"/>
    </source>
</evidence>
<dbReference type="HAMAP" id="MF_01987">
    <property type="entry name" value="Ribokinase"/>
    <property type="match status" value="1"/>
</dbReference>
<comment type="caution">
    <text evidence="11">The sequence shown here is derived from an EMBL/GenBank/DDBJ whole genome shotgun (WGS) entry which is preliminary data.</text>
</comment>
<comment type="activity regulation">
    <text evidence="9">Activated by a monovalent cation that binds near, but not in, the active site. The most likely occupant of the site in vivo is potassium. Ion binding induces a conformational change that may alter substrate affinity.</text>
</comment>
<feature type="binding site" evidence="9">
    <location>
        <position position="314"/>
    </location>
    <ligand>
        <name>K(+)</name>
        <dbReference type="ChEBI" id="CHEBI:29103"/>
    </ligand>
</feature>
<keyword evidence="9" id="KW-0539">Nucleus</keyword>
<comment type="function">
    <text evidence="9">Catalyzes the phosphorylation of ribose at O-5 in a reaction requiring ATP and magnesium. The resulting D-ribose-5-phosphate can then be used either for sythesis of nucleotides, histidine, and tryptophan, or as a component of the pentose phosphate pathway.</text>
</comment>
<evidence type="ECO:0000256" key="6">
    <source>
        <dbReference type="ARBA" id="ARBA00022842"/>
    </source>
</evidence>
<evidence type="ECO:0000313" key="11">
    <source>
        <dbReference type="EMBL" id="POY75441.1"/>
    </source>
</evidence>
<evidence type="ECO:0000256" key="8">
    <source>
        <dbReference type="ARBA" id="ARBA00023277"/>
    </source>
</evidence>
<evidence type="ECO:0000256" key="1">
    <source>
        <dbReference type="ARBA" id="ARBA00022679"/>
    </source>
</evidence>
<evidence type="ECO:0000256" key="5">
    <source>
        <dbReference type="ARBA" id="ARBA00022840"/>
    </source>
</evidence>
<feature type="binding site" evidence="9">
    <location>
        <position position="320"/>
    </location>
    <ligand>
        <name>K(+)</name>
        <dbReference type="ChEBI" id="CHEBI:29103"/>
    </ligand>
</feature>
<comment type="subcellular location">
    <subcellularLocation>
        <location evidence="9">Cytoplasm</location>
    </subcellularLocation>
    <subcellularLocation>
        <location evidence="9">Nucleus</location>
    </subcellularLocation>
</comment>
<keyword evidence="6 9" id="KW-0460">Magnesium</keyword>
<dbReference type="STRING" id="741276.A0A2S5BFA5"/>
<feature type="binding site" evidence="9">
    <location>
        <begin position="242"/>
        <end position="247"/>
    </location>
    <ligand>
        <name>ATP</name>
        <dbReference type="ChEBI" id="CHEBI:30616"/>
    </ligand>
</feature>
<keyword evidence="4 9" id="KW-0418">Kinase</keyword>
<feature type="binding site" evidence="9">
    <location>
        <position position="273"/>
    </location>
    <ligand>
        <name>K(+)</name>
        <dbReference type="ChEBI" id="CHEBI:29103"/>
    </ligand>
</feature>
<feature type="binding site" evidence="9">
    <location>
        <position position="277"/>
    </location>
    <ligand>
        <name>substrate</name>
    </ligand>
</feature>
<dbReference type="InterPro" id="IPR002139">
    <property type="entry name" value="Ribo/fructo_kinase"/>
</dbReference>
<keyword evidence="3 9" id="KW-0547">Nucleotide-binding</keyword>
<dbReference type="UniPathway" id="UPA00916">
    <property type="reaction ID" value="UER00889"/>
</dbReference>
<keyword evidence="8 9" id="KW-0119">Carbohydrate metabolism</keyword>
<dbReference type="GO" id="GO:0005524">
    <property type="term" value="F:ATP binding"/>
    <property type="evidence" value="ECO:0007669"/>
    <property type="project" value="UniProtKB-UniRule"/>
</dbReference>
<dbReference type="GO" id="GO:0019303">
    <property type="term" value="P:D-ribose catabolic process"/>
    <property type="evidence" value="ECO:0007669"/>
    <property type="project" value="UniProtKB-UniRule"/>
</dbReference>
<accession>A0A2S5BFA5</accession>
<evidence type="ECO:0000256" key="9">
    <source>
        <dbReference type="HAMAP-Rule" id="MF_03215"/>
    </source>
</evidence>
<dbReference type="OrthoDB" id="415590at2759"/>
<dbReference type="SUPFAM" id="SSF53613">
    <property type="entry name" value="Ribokinase-like"/>
    <property type="match status" value="1"/>
</dbReference>
<evidence type="ECO:0000256" key="4">
    <source>
        <dbReference type="ARBA" id="ARBA00022777"/>
    </source>
</evidence>
<comment type="catalytic activity">
    <reaction evidence="9">
        <text>D-ribose + ATP = D-ribose 5-phosphate + ADP + H(+)</text>
        <dbReference type="Rhea" id="RHEA:13697"/>
        <dbReference type="ChEBI" id="CHEBI:15378"/>
        <dbReference type="ChEBI" id="CHEBI:30616"/>
        <dbReference type="ChEBI" id="CHEBI:47013"/>
        <dbReference type="ChEBI" id="CHEBI:78346"/>
        <dbReference type="ChEBI" id="CHEBI:456216"/>
        <dbReference type="EC" id="2.7.1.15"/>
    </reaction>
</comment>
<dbReference type="GO" id="GO:0004747">
    <property type="term" value="F:ribokinase activity"/>
    <property type="evidence" value="ECO:0007669"/>
    <property type="project" value="UniProtKB-UniRule"/>
</dbReference>
<dbReference type="PRINTS" id="PR00990">
    <property type="entry name" value="RIBOKINASE"/>
</dbReference>
<dbReference type="GO" id="GO:0046872">
    <property type="term" value="F:metal ion binding"/>
    <property type="evidence" value="ECO:0007669"/>
    <property type="project" value="UniProtKB-KW"/>
</dbReference>
<comment type="cofactor">
    <cofactor evidence="9">
        <name>Mg(2+)</name>
        <dbReference type="ChEBI" id="CHEBI:18420"/>
    </cofactor>
    <text evidence="9">Requires a divalent cation, most likely magnesium in vivo, as an electrophilic catalyst to aid phosphoryl group transfer. It is the chelate of the metal and the nucleotide that is the actual substrate.</text>
</comment>
<evidence type="ECO:0000256" key="7">
    <source>
        <dbReference type="ARBA" id="ARBA00022958"/>
    </source>
</evidence>
<dbReference type="EMBL" id="PJQD01000015">
    <property type="protein sequence ID" value="POY75441.1"/>
    <property type="molecule type" value="Genomic_DNA"/>
</dbReference>
<keyword evidence="5 9" id="KW-0067">ATP-binding</keyword>
<keyword evidence="12" id="KW-1185">Reference proteome</keyword>
<dbReference type="Proteomes" id="UP000237144">
    <property type="component" value="Unassembled WGS sequence"/>
</dbReference>
<feature type="binding site" evidence="9">
    <location>
        <begin position="59"/>
        <end position="63"/>
    </location>
    <ligand>
        <name>substrate</name>
    </ligand>
</feature>
<reference evidence="11 12" key="1">
    <citation type="journal article" date="2018" name="Front. Microbiol.">
        <title>Prospects for Fungal Bioremediation of Acidic Radioactive Waste Sites: Characterization and Genome Sequence of Rhodotorula taiwanensis MD1149.</title>
        <authorList>
            <person name="Tkavc R."/>
            <person name="Matrosova V.Y."/>
            <person name="Grichenko O.E."/>
            <person name="Gostincar C."/>
            <person name="Volpe R.P."/>
            <person name="Klimenkova P."/>
            <person name="Gaidamakova E.K."/>
            <person name="Zhou C.E."/>
            <person name="Stewart B.J."/>
            <person name="Lyman M.G."/>
            <person name="Malfatti S.A."/>
            <person name="Rubinfeld B."/>
            <person name="Courtot M."/>
            <person name="Singh J."/>
            <person name="Dalgard C.L."/>
            <person name="Hamilton T."/>
            <person name="Frey K.G."/>
            <person name="Gunde-Cimerman N."/>
            <person name="Dugan L."/>
            <person name="Daly M.J."/>
        </authorList>
    </citation>
    <scope>NUCLEOTIDE SEQUENCE [LARGE SCALE GENOMIC DNA]</scope>
    <source>
        <strain evidence="11 12">MD1149</strain>
    </source>
</reference>
<evidence type="ECO:0000259" key="10">
    <source>
        <dbReference type="Pfam" id="PF00294"/>
    </source>
</evidence>
<feature type="binding site" evidence="9">
    <location>
        <position position="311"/>
    </location>
    <ligand>
        <name>K(+)</name>
        <dbReference type="ChEBI" id="CHEBI:29103"/>
    </ligand>
</feature>
<feature type="domain" description="Carbohydrate kinase PfkB" evidence="10">
    <location>
        <begin position="23"/>
        <end position="322"/>
    </location>
</feature>
<keyword evidence="9" id="KW-0963">Cytoplasm</keyword>
<feature type="binding site" evidence="9">
    <location>
        <position position="202"/>
    </location>
    <ligand>
        <name>ATP</name>
        <dbReference type="ChEBI" id="CHEBI:30616"/>
    </ligand>
</feature>
<dbReference type="Pfam" id="PF00294">
    <property type="entry name" value="PfkB"/>
    <property type="match status" value="1"/>
</dbReference>
<feature type="binding site" evidence="9">
    <location>
        <begin position="276"/>
        <end position="277"/>
    </location>
    <ligand>
        <name>ATP</name>
        <dbReference type="ChEBI" id="CHEBI:30616"/>
    </ligand>
</feature>
<dbReference type="Gene3D" id="3.40.1190.20">
    <property type="match status" value="1"/>
</dbReference>